<dbReference type="SMART" id="SM01088">
    <property type="entry name" value="Col_cuticle_N"/>
    <property type="match status" value="1"/>
</dbReference>
<reference evidence="5" key="1">
    <citation type="journal article" date="2013" name="Genetics">
        <title>The draft genome and transcriptome of Panagrellus redivivus are shaped by the harsh demands of a free-living lifestyle.</title>
        <authorList>
            <person name="Srinivasan J."/>
            <person name="Dillman A.R."/>
            <person name="Macchietto M.G."/>
            <person name="Heikkinen L."/>
            <person name="Lakso M."/>
            <person name="Fracchia K.M."/>
            <person name="Antoshechkin I."/>
            <person name="Mortazavi A."/>
            <person name="Wong G."/>
            <person name="Sternberg P.W."/>
        </authorList>
    </citation>
    <scope>NUCLEOTIDE SEQUENCE [LARGE SCALE GENOMIC DNA]</scope>
    <source>
        <strain evidence="5">MT8872</strain>
    </source>
</reference>
<evidence type="ECO:0000259" key="4">
    <source>
        <dbReference type="SMART" id="SM01088"/>
    </source>
</evidence>
<feature type="region of interest" description="Disordered" evidence="2">
    <location>
        <begin position="108"/>
        <end position="145"/>
    </location>
</feature>
<feature type="transmembrane region" description="Helical" evidence="3">
    <location>
        <begin position="12"/>
        <end position="33"/>
    </location>
</feature>
<evidence type="ECO:0000313" key="5">
    <source>
        <dbReference type="Proteomes" id="UP000492821"/>
    </source>
</evidence>
<evidence type="ECO:0000313" key="6">
    <source>
        <dbReference type="WBParaSite" id="Pan_g7913.t1"/>
    </source>
</evidence>
<keyword evidence="1" id="KW-0677">Repeat</keyword>
<dbReference type="PANTHER" id="PTHR24637:SF236">
    <property type="entry name" value="NEMATODE CUTICLE COLLAGEN N-TERMINAL DOMAIN-CONTAINING PROTEIN"/>
    <property type="match status" value="1"/>
</dbReference>
<dbReference type="Proteomes" id="UP000492821">
    <property type="component" value="Unassembled WGS sequence"/>
</dbReference>
<keyword evidence="5" id="KW-1185">Reference proteome</keyword>
<feature type="domain" description="Nematode cuticle collagen N-terminal" evidence="4">
    <location>
        <begin position="11"/>
        <end position="61"/>
    </location>
</feature>
<dbReference type="Pfam" id="PF01484">
    <property type="entry name" value="Col_cuticle_N"/>
    <property type="match status" value="1"/>
</dbReference>
<dbReference type="Pfam" id="PF01391">
    <property type="entry name" value="Collagen"/>
    <property type="match status" value="1"/>
</dbReference>
<feature type="compositionally biased region" description="Low complexity" evidence="2">
    <location>
        <begin position="210"/>
        <end position="222"/>
    </location>
</feature>
<sequence>MNLRSTVGIVPLLGAAGSAFTIVVSLIATAAIYHDLNVLHEEFNADFVKFQDYSEKAWQSMMNVVHGDTSDFAEMNAFTHDRQRRFSSGGYSQGPSLDVAQQRQVQHQSGGCNCGQRARSCPPGPPGPPGIPGFRGQSGLSGVDGIPGAGGLSLVYQQHRPGCIQCPMGPPGPPGFNGGPGPAGPDGLPGAPGGGYFSIGLPGPPGPPGDAGAPGQLGAPGKPGNPGRDGHASVGAPGPKGPPGLQGNPGNAGNPGNSGYVGQGPPGLVGAPGQNGSPGQPGSPGIPGRPGMPSHDAGYCPCPRRSGRGRGKQSNPYVAHVSAAVAARFAKVSA</sequence>
<keyword evidence="3" id="KW-1133">Transmembrane helix</keyword>
<feature type="region of interest" description="Disordered" evidence="2">
    <location>
        <begin position="165"/>
        <end position="299"/>
    </location>
</feature>
<evidence type="ECO:0000256" key="1">
    <source>
        <dbReference type="ARBA" id="ARBA00022737"/>
    </source>
</evidence>
<proteinExistence type="predicted"/>
<dbReference type="GO" id="GO:0042302">
    <property type="term" value="F:structural constituent of cuticle"/>
    <property type="evidence" value="ECO:0007669"/>
    <property type="project" value="InterPro"/>
</dbReference>
<keyword evidence="3" id="KW-0472">Membrane</keyword>
<dbReference type="InterPro" id="IPR002486">
    <property type="entry name" value="Col_cuticle_N"/>
</dbReference>
<dbReference type="WBParaSite" id="Pan_g7913.t1">
    <property type="protein sequence ID" value="Pan_g7913.t1"/>
    <property type="gene ID" value="Pan_g7913"/>
</dbReference>
<organism evidence="5 6">
    <name type="scientific">Panagrellus redivivus</name>
    <name type="common">Microworm</name>
    <dbReference type="NCBI Taxonomy" id="6233"/>
    <lineage>
        <taxon>Eukaryota</taxon>
        <taxon>Metazoa</taxon>
        <taxon>Ecdysozoa</taxon>
        <taxon>Nematoda</taxon>
        <taxon>Chromadorea</taxon>
        <taxon>Rhabditida</taxon>
        <taxon>Tylenchina</taxon>
        <taxon>Panagrolaimomorpha</taxon>
        <taxon>Panagrolaimoidea</taxon>
        <taxon>Panagrolaimidae</taxon>
        <taxon>Panagrellus</taxon>
    </lineage>
</organism>
<feature type="compositionally biased region" description="Low complexity" evidence="2">
    <location>
        <begin position="271"/>
        <end position="280"/>
    </location>
</feature>
<dbReference type="InterPro" id="IPR008160">
    <property type="entry name" value="Collagen"/>
</dbReference>
<protein>
    <submittedName>
        <fullName evidence="6">Col_cuticle_N domain-containing protein</fullName>
    </submittedName>
</protein>
<evidence type="ECO:0000256" key="3">
    <source>
        <dbReference type="SAM" id="Phobius"/>
    </source>
</evidence>
<name>A0A7E4W5S1_PANRE</name>
<dbReference type="PANTHER" id="PTHR24637">
    <property type="entry name" value="COLLAGEN"/>
    <property type="match status" value="1"/>
</dbReference>
<feature type="compositionally biased region" description="Pro residues" evidence="2">
    <location>
        <begin position="122"/>
        <end position="131"/>
    </location>
</feature>
<reference evidence="6" key="2">
    <citation type="submission" date="2020-10" db="UniProtKB">
        <authorList>
            <consortium name="WormBaseParasite"/>
        </authorList>
    </citation>
    <scope>IDENTIFICATION</scope>
</reference>
<dbReference type="AlphaFoldDB" id="A0A7E4W5S1"/>
<accession>A0A7E4W5S1</accession>
<feature type="compositionally biased region" description="Low complexity" evidence="2">
    <location>
        <begin position="243"/>
        <end position="258"/>
    </location>
</feature>
<evidence type="ECO:0000256" key="2">
    <source>
        <dbReference type="SAM" id="MobiDB-lite"/>
    </source>
</evidence>
<keyword evidence="3" id="KW-0812">Transmembrane</keyword>